<evidence type="ECO:0000313" key="6">
    <source>
        <dbReference type="Proteomes" id="UP000198561"/>
    </source>
</evidence>
<dbReference type="PANTHER" id="PTHR43280:SF28">
    <property type="entry name" value="HTH-TYPE TRANSCRIPTIONAL ACTIVATOR RHAS"/>
    <property type="match status" value="1"/>
</dbReference>
<dbReference type="STRING" id="680127.SAMN05421593_3909"/>
<dbReference type="AlphaFoldDB" id="A0A1H6I5X9"/>
<gene>
    <name evidence="5" type="ORF">SAMN05421593_3909</name>
</gene>
<keyword evidence="3" id="KW-0804">Transcription</keyword>
<keyword evidence="2" id="KW-0238">DNA-binding</keyword>
<evidence type="ECO:0000256" key="2">
    <source>
        <dbReference type="ARBA" id="ARBA00023125"/>
    </source>
</evidence>
<feature type="domain" description="HTH araC/xylS-type" evidence="4">
    <location>
        <begin position="176"/>
        <end position="276"/>
    </location>
</feature>
<dbReference type="OrthoDB" id="636258at2"/>
<dbReference type="SUPFAM" id="SSF46689">
    <property type="entry name" value="Homeodomain-like"/>
    <property type="match status" value="2"/>
</dbReference>
<dbReference type="GO" id="GO:0003700">
    <property type="term" value="F:DNA-binding transcription factor activity"/>
    <property type="evidence" value="ECO:0007669"/>
    <property type="project" value="InterPro"/>
</dbReference>
<sequence length="280" mass="33141">MNRDVLYEPYSIHFETLETFPDKESRKNFFELVFILSGTGQHCINKHSFSYMENHMFLLTPQDCSQFWIDTKTRFFFLRFSNIYLKNDKISKENIKRLEFILENANHKPGCILKNQTDKALVRPIVEALIREAVNKDVYHSDMTAQLINTLIVIVARNIAKYLPQKIDETSESRIITILNYIQSNIYEPEKVRTENISKEFGFSENYLGKYFKKHSGETLQSYLKNYKTTLIEHRLKHSNKRISEIADELGFTDESHLNKFFKSQRSKSPTAYRLEFMKS</sequence>
<proteinExistence type="predicted"/>
<dbReference type="PROSITE" id="PS01124">
    <property type="entry name" value="HTH_ARAC_FAMILY_2"/>
    <property type="match status" value="1"/>
</dbReference>
<dbReference type="Proteomes" id="UP000198561">
    <property type="component" value="Unassembled WGS sequence"/>
</dbReference>
<dbReference type="InterPro" id="IPR009057">
    <property type="entry name" value="Homeodomain-like_sf"/>
</dbReference>
<name>A0A1H6I5X9_CHRCI</name>
<accession>A0A1H6I5X9</accession>
<evidence type="ECO:0000259" key="4">
    <source>
        <dbReference type="PROSITE" id="PS01124"/>
    </source>
</evidence>
<reference evidence="5 6" key="1">
    <citation type="submission" date="2016-10" db="EMBL/GenBank/DDBJ databases">
        <authorList>
            <person name="de Groot N.N."/>
        </authorList>
    </citation>
    <scope>NUCLEOTIDE SEQUENCE [LARGE SCALE GENOMIC DNA]</scope>
    <source>
        <strain evidence="5 6">DSM 23031</strain>
    </source>
</reference>
<dbReference type="SMART" id="SM00342">
    <property type="entry name" value="HTH_ARAC"/>
    <property type="match status" value="1"/>
</dbReference>
<dbReference type="EMBL" id="FNWQ01000006">
    <property type="protein sequence ID" value="SEH42077.1"/>
    <property type="molecule type" value="Genomic_DNA"/>
</dbReference>
<dbReference type="InterPro" id="IPR018060">
    <property type="entry name" value="HTH_AraC"/>
</dbReference>
<evidence type="ECO:0000313" key="5">
    <source>
        <dbReference type="EMBL" id="SEH42077.1"/>
    </source>
</evidence>
<keyword evidence="1" id="KW-0805">Transcription regulation</keyword>
<dbReference type="Gene3D" id="1.10.10.60">
    <property type="entry name" value="Homeodomain-like"/>
    <property type="match status" value="2"/>
</dbReference>
<protein>
    <submittedName>
        <fullName evidence="5">Transcriptional regulator, AraC family</fullName>
    </submittedName>
</protein>
<dbReference type="PANTHER" id="PTHR43280">
    <property type="entry name" value="ARAC-FAMILY TRANSCRIPTIONAL REGULATOR"/>
    <property type="match status" value="1"/>
</dbReference>
<dbReference type="Pfam" id="PF12833">
    <property type="entry name" value="HTH_18"/>
    <property type="match status" value="1"/>
</dbReference>
<evidence type="ECO:0000256" key="3">
    <source>
        <dbReference type="ARBA" id="ARBA00023163"/>
    </source>
</evidence>
<dbReference type="GO" id="GO:0043565">
    <property type="term" value="F:sequence-specific DNA binding"/>
    <property type="evidence" value="ECO:0007669"/>
    <property type="project" value="InterPro"/>
</dbReference>
<evidence type="ECO:0000256" key="1">
    <source>
        <dbReference type="ARBA" id="ARBA00023015"/>
    </source>
</evidence>
<dbReference type="RefSeq" id="WP_089694805.1">
    <property type="nucleotide sequence ID" value="NZ_FNWQ01000006.1"/>
</dbReference>
<organism evidence="5 6">
    <name type="scientific">Chryseobacterium culicis</name>
    <dbReference type="NCBI Taxonomy" id="680127"/>
    <lineage>
        <taxon>Bacteria</taxon>
        <taxon>Pseudomonadati</taxon>
        <taxon>Bacteroidota</taxon>
        <taxon>Flavobacteriia</taxon>
        <taxon>Flavobacteriales</taxon>
        <taxon>Weeksellaceae</taxon>
        <taxon>Chryseobacterium group</taxon>
        <taxon>Chryseobacterium</taxon>
    </lineage>
</organism>